<dbReference type="Proteomes" id="UP001218218">
    <property type="component" value="Unassembled WGS sequence"/>
</dbReference>
<gene>
    <name evidence="1" type="ORF">DFH08DRAFT_979206</name>
</gene>
<protein>
    <submittedName>
        <fullName evidence="1">Uncharacterized protein</fullName>
    </submittedName>
</protein>
<comment type="caution">
    <text evidence="1">The sequence shown here is derived from an EMBL/GenBank/DDBJ whole genome shotgun (WGS) entry which is preliminary data.</text>
</comment>
<reference evidence="1" key="1">
    <citation type="submission" date="2023-03" db="EMBL/GenBank/DDBJ databases">
        <title>Massive genome expansion in bonnet fungi (Mycena s.s.) driven by repeated elements and novel gene families across ecological guilds.</title>
        <authorList>
            <consortium name="Lawrence Berkeley National Laboratory"/>
            <person name="Harder C.B."/>
            <person name="Miyauchi S."/>
            <person name="Viragh M."/>
            <person name="Kuo A."/>
            <person name="Thoen E."/>
            <person name="Andreopoulos B."/>
            <person name="Lu D."/>
            <person name="Skrede I."/>
            <person name="Drula E."/>
            <person name="Henrissat B."/>
            <person name="Morin E."/>
            <person name="Kohler A."/>
            <person name="Barry K."/>
            <person name="LaButti K."/>
            <person name="Morin E."/>
            <person name="Salamov A."/>
            <person name="Lipzen A."/>
            <person name="Mereny Z."/>
            <person name="Hegedus B."/>
            <person name="Baldrian P."/>
            <person name="Stursova M."/>
            <person name="Weitz H."/>
            <person name="Taylor A."/>
            <person name="Grigoriev I.V."/>
            <person name="Nagy L.G."/>
            <person name="Martin F."/>
            <person name="Kauserud H."/>
        </authorList>
    </citation>
    <scope>NUCLEOTIDE SEQUENCE</scope>
    <source>
        <strain evidence="1">CBHHK002</strain>
    </source>
</reference>
<evidence type="ECO:0000313" key="2">
    <source>
        <dbReference type="Proteomes" id="UP001218218"/>
    </source>
</evidence>
<evidence type="ECO:0000313" key="1">
    <source>
        <dbReference type="EMBL" id="KAJ7300904.1"/>
    </source>
</evidence>
<name>A0AAD6YWY3_9AGAR</name>
<accession>A0AAD6YWY3</accession>
<dbReference type="AlphaFoldDB" id="A0AAD6YWY3"/>
<dbReference type="EMBL" id="JARIHO010000149">
    <property type="protein sequence ID" value="KAJ7300904.1"/>
    <property type="molecule type" value="Genomic_DNA"/>
</dbReference>
<dbReference type="PROSITE" id="PS51257">
    <property type="entry name" value="PROKAR_LIPOPROTEIN"/>
    <property type="match status" value="1"/>
</dbReference>
<keyword evidence="2" id="KW-1185">Reference proteome</keyword>
<proteinExistence type="predicted"/>
<organism evidence="1 2">
    <name type="scientific">Mycena albidolilacea</name>
    <dbReference type="NCBI Taxonomy" id="1033008"/>
    <lineage>
        <taxon>Eukaryota</taxon>
        <taxon>Fungi</taxon>
        <taxon>Dikarya</taxon>
        <taxon>Basidiomycota</taxon>
        <taxon>Agaricomycotina</taxon>
        <taxon>Agaricomycetes</taxon>
        <taxon>Agaricomycetidae</taxon>
        <taxon>Agaricales</taxon>
        <taxon>Marasmiineae</taxon>
        <taxon>Mycenaceae</taxon>
        <taxon>Mycena</taxon>
    </lineage>
</organism>
<sequence length="91" mass="10090">MNAIRCSRPPHPPRSSFLVPTQSFSSCLDHRNGSVYAPAAPALAWRRKRCLVAGVAWQIRGLRFEGEIVHRPESAHTMLQTQGGRADAPTR</sequence>